<feature type="transmembrane region" description="Helical" evidence="1">
    <location>
        <begin position="82"/>
        <end position="104"/>
    </location>
</feature>
<dbReference type="EMBL" id="PEBW01000005">
    <property type="protein sequence ID" value="PTQ51441.1"/>
    <property type="molecule type" value="Genomic_DNA"/>
</dbReference>
<dbReference type="Proteomes" id="UP000244016">
    <property type="component" value="Unassembled WGS sequence"/>
</dbReference>
<gene>
    <name evidence="2" type="ORF">BLITH_1518</name>
</gene>
<evidence type="ECO:0000256" key="1">
    <source>
        <dbReference type="SAM" id="Phobius"/>
    </source>
</evidence>
<organism evidence="2 3">
    <name type="scientific">Brockia lithotrophica</name>
    <dbReference type="NCBI Taxonomy" id="933949"/>
    <lineage>
        <taxon>Bacteria</taxon>
        <taxon>Bacillati</taxon>
        <taxon>Bacillota</taxon>
        <taxon>Bacilli</taxon>
        <taxon>Bacillales</taxon>
        <taxon>Bacillales Family X. Incertae Sedis</taxon>
        <taxon>Brockia</taxon>
    </lineage>
</organism>
<reference evidence="2 3" key="1">
    <citation type="submission" date="2017-08" db="EMBL/GenBank/DDBJ databases">
        <title>Burning lignite coal seam in the remote Altai Mountains harbors a hydrogen-driven thermophilic microbial community.</title>
        <authorList>
            <person name="Kadnikov V.V."/>
            <person name="Mardanov A.V."/>
            <person name="Ivasenko D."/>
            <person name="Beletsky A.V."/>
            <person name="Karnachuk O.V."/>
            <person name="Ravin N.V."/>
        </authorList>
    </citation>
    <scope>NUCLEOTIDE SEQUENCE [LARGE SCALE GENOMIC DNA]</scope>
    <source>
        <strain evidence="2">AL31</strain>
    </source>
</reference>
<evidence type="ECO:0000313" key="3">
    <source>
        <dbReference type="Proteomes" id="UP000244016"/>
    </source>
</evidence>
<comment type="caution">
    <text evidence="2">The sequence shown here is derived from an EMBL/GenBank/DDBJ whole genome shotgun (WGS) entry which is preliminary data.</text>
</comment>
<name>A0A2T5G5H6_9BACL</name>
<feature type="transmembrane region" description="Helical" evidence="1">
    <location>
        <begin position="56"/>
        <end position="75"/>
    </location>
</feature>
<feature type="transmembrane region" description="Helical" evidence="1">
    <location>
        <begin position="110"/>
        <end position="134"/>
    </location>
</feature>
<proteinExistence type="predicted"/>
<accession>A0A2T5G5H6</accession>
<dbReference type="AlphaFoldDB" id="A0A2T5G5H6"/>
<feature type="transmembrane region" description="Helical" evidence="1">
    <location>
        <begin position="21"/>
        <end position="44"/>
    </location>
</feature>
<keyword evidence="1" id="KW-1133">Transmembrane helix</keyword>
<keyword evidence="1" id="KW-0812">Transmembrane</keyword>
<evidence type="ECO:0000313" key="2">
    <source>
        <dbReference type="EMBL" id="PTQ51441.1"/>
    </source>
</evidence>
<keyword evidence="1" id="KW-0472">Membrane</keyword>
<protein>
    <submittedName>
        <fullName evidence="2">Uncharacterized protein</fullName>
    </submittedName>
</protein>
<feature type="transmembrane region" description="Helical" evidence="1">
    <location>
        <begin position="179"/>
        <end position="200"/>
    </location>
</feature>
<sequence length="239" mass="26105">MGMKYLYDLYGSVFQALDDPNLALTYVLALLVGLQGLLFYLGFLRLMGVLYSHNELASLLILPLSEHLVMAAFFLPVLMRAYLLEGISAGPALAALFQMGTFSIGQGLRLVGLLLLGPPLALGLALLLLLFLFAHVSGHRRVWAATIAGVLLLLAGAFIRNRNSAGLVLYLVWESAESPLFWVAGVGILALEIGLIGQAISHWWARGREGHVEDHHIPALRRRRSGSRPLSFPCVLRRG</sequence>
<feature type="transmembrane region" description="Helical" evidence="1">
    <location>
        <begin position="141"/>
        <end position="159"/>
    </location>
</feature>